<keyword evidence="2" id="KW-1185">Reference proteome</keyword>
<dbReference type="InterPro" id="IPR045607">
    <property type="entry name" value="DUF6452"/>
</dbReference>
<accession>A0ABT4RX87</accession>
<evidence type="ECO:0000313" key="1">
    <source>
        <dbReference type="EMBL" id="MDA0176437.1"/>
    </source>
</evidence>
<dbReference type="Proteomes" id="UP001149142">
    <property type="component" value="Unassembled WGS sequence"/>
</dbReference>
<gene>
    <name evidence="1" type="ORF">OOZ35_02905</name>
</gene>
<dbReference type="Pfam" id="PF20050">
    <property type="entry name" value="DUF6452"/>
    <property type="match status" value="1"/>
</dbReference>
<dbReference type="EMBL" id="JAPFGC010000002">
    <property type="protein sequence ID" value="MDA0176437.1"/>
    <property type="molecule type" value="Genomic_DNA"/>
</dbReference>
<sequence>MKKIILLLLTFTILTTCERDDLCPESTPTTPSMIVDFKDNNIIENSKSVFNLIIIGVEDDSVFPLSTNVPEDSFLREFSGTDLNQISLPLKTDEDQTQFILIKEFEIDDNDTPDDFSDDFFTGNQELLTINYTREDLYVSRACGYKTIFKTININIDSGTDGPWIFQTIPQNDNLIIEDETITHYIFSH</sequence>
<organism evidence="1 2">
    <name type="scientific">Mesoflavibacter profundi</name>
    <dbReference type="NCBI Taxonomy" id="2708110"/>
    <lineage>
        <taxon>Bacteria</taxon>
        <taxon>Pseudomonadati</taxon>
        <taxon>Bacteroidota</taxon>
        <taxon>Flavobacteriia</taxon>
        <taxon>Flavobacteriales</taxon>
        <taxon>Flavobacteriaceae</taxon>
        <taxon>Mesoflavibacter</taxon>
    </lineage>
</organism>
<protein>
    <submittedName>
        <fullName evidence="1">DUF6452 family protein</fullName>
    </submittedName>
</protein>
<proteinExistence type="predicted"/>
<name>A0ABT4RX87_9FLAO</name>
<evidence type="ECO:0000313" key="2">
    <source>
        <dbReference type="Proteomes" id="UP001149142"/>
    </source>
</evidence>
<comment type="caution">
    <text evidence="1">The sequence shown here is derived from an EMBL/GenBank/DDBJ whole genome shotgun (WGS) entry which is preliminary data.</text>
</comment>
<reference evidence="1" key="1">
    <citation type="submission" date="2022-11" db="EMBL/GenBank/DDBJ databases">
        <title>Refractory cell wall polysaccharides provide important carbon source for microbial heterotrophs in the hadal ocean.</title>
        <authorList>
            <person name="Zhu X."/>
        </authorList>
    </citation>
    <scope>NUCLEOTIDE SEQUENCE</scope>
    <source>
        <strain evidence="1">MTRN7</strain>
    </source>
</reference>
<dbReference type="RefSeq" id="WP_106688523.1">
    <property type="nucleotide sequence ID" value="NZ_CP061703.1"/>
</dbReference>